<name>A0ACC0YKB9_9ROSI</name>
<accession>A0ACC0YKB9</accession>
<evidence type="ECO:0000313" key="1">
    <source>
        <dbReference type="EMBL" id="KAJ0038774.1"/>
    </source>
</evidence>
<gene>
    <name evidence="1" type="ORF">Pint_22396</name>
</gene>
<organism evidence="1 2">
    <name type="scientific">Pistacia integerrima</name>
    <dbReference type="NCBI Taxonomy" id="434235"/>
    <lineage>
        <taxon>Eukaryota</taxon>
        <taxon>Viridiplantae</taxon>
        <taxon>Streptophyta</taxon>
        <taxon>Embryophyta</taxon>
        <taxon>Tracheophyta</taxon>
        <taxon>Spermatophyta</taxon>
        <taxon>Magnoliopsida</taxon>
        <taxon>eudicotyledons</taxon>
        <taxon>Gunneridae</taxon>
        <taxon>Pentapetalae</taxon>
        <taxon>rosids</taxon>
        <taxon>malvids</taxon>
        <taxon>Sapindales</taxon>
        <taxon>Anacardiaceae</taxon>
        <taxon>Pistacia</taxon>
    </lineage>
</organism>
<keyword evidence="2" id="KW-1185">Reference proteome</keyword>
<dbReference type="EMBL" id="CM047741">
    <property type="protein sequence ID" value="KAJ0038774.1"/>
    <property type="molecule type" value="Genomic_DNA"/>
</dbReference>
<dbReference type="Proteomes" id="UP001163603">
    <property type="component" value="Chromosome 6"/>
</dbReference>
<reference evidence="2" key="1">
    <citation type="journal article" date="2023" name="G3 (Bethesda)">
        <title>Genome assembly and association tests identify interacting loci associated with vigor, precocity, and sex in interspecific pistachio rootstocks.</title>
        <authorList>
            <person name="Palmer W."/>
            <person name="Jacygrad E."/>
            <person name="Sagayaradj S."/>
            <person name="Cavanaugh K."/>
            <person name="Han R."/>
            <person name="Bertier L."/>
            <person name="Beede B."/>
            <person name="Kafkas S."/>
            <person name="Golino D."/>
            <person name="Preece J."/>
            <person name="Michelmore R."/>
        </authorList>
    </citation>
    <scope>NUCLEOTIDE SEQUENCE [LARGE SCALE GENOMIC DNA]</scope>
</reference>
<evidence type="ECO:0000313" key="2">
    <source>
        <dbReference type="Proteomes" id="UP001163603"/>
    </source>
</evidence>
<comment type="caution">
    <text evidence="1">The sequence shown here is derived from an EMBL/GenBank/DDBJ whole genome shotgun (WGS) entry which is preliminary data.</text>
</comment>
<sequence length="189" mass="21655">MERGDEMEERGDEREKKESYGDDSPGIFLPPLMNNIILVFLTSQVNVRLIFELDDDDEYPILKLLFLLLAILMLFLFLLTSITIHLRFTAHPITVRSGYFSAPLTFSLLVSILLPPPLFWVSYFIIIISCPFHGMIWNMLKFVFNWFVINLRSCSTLLITCSTTQQQEATLAGGLSVEFIDIEGNPLQN</sequence>
<proteinExistence type="predicted"/>
<protein>
    <submittedName>
        <fullName evidence="1">Uncharacterized protein</fullName>
    </submittedName>
</protein>